<protein>
    <recommendedName>
        <fullName evidence="3">DNA methylase N-4/N-6 domain-containing protein</fullName>
    </recommendedName>
</protein>
<name>A0A0F9H2U4_9ZZZZ</name>
<keyword evidence="2" id="KW-0808">Transferase</keyword>
<organism evidence="4">
    <name type="scientific">marine sediment metagenome</name>
    <dbReference type="NCBI Taxonomy" id="412755"/>
    <lineage>
        <taxon>unclassified sequences</taxon>
        <taxon>metagenomes</taxon>
        <taxon>ecological metagenomes</taxon>
    </lineage>
</organism>
<reference evidence="4" key="1">
    <citation type="journal article" date="2015" name="Nature">
        <title>Complex archaea that bridge the gap between prokaryotes and eukaryotes.</title>
        <authorList>
            <person name="Spang A."/>
            <person name="Saw J.H."/>
            <person name="Jorgensen S.L."/>
            <person name="Zaremba-Niedzwiedzka K."/>
            <person name="Martijn J."/>
            <person name="Lind A.E."/>
            <person name="van Eijk R."/>
            <person name="Schleper C."/>
            <person name="Guy L."/>
            <person name="Ettema T.J."/>
        </authorList>
    </citation>
    <scope>NUCLEOTIDE SEQUENCE</scope>
</reference>
<comment type="caution">
    <text evidence="4">The sequence shown here is derived from an EMBL/GenBank/DDBJ whole genome shotgun (WGS) entry which is preliminary data.</text>
</comment>
<dbReference type="GO" id="GO:0032259">
    <property type="term" value="P:methylation"/>
    <property type="evidence" value="ECO:0007669"/>
    <property type="project" value="UniProtKB-KW"/>
</dbReference>
<sequence length="106" mass="12385">KWSGMIKESERNERRIHPTQKPIALAEWAFFEIEPRSRMILDGFLGSGSTLIACEKTSRICYGMEIEPHYVDVTVRRWVDWCRQNDRTPTLKLNGKQFSLTRLDAA</sequence>
<dbReference type="InterPro" id="IPR029063">
    <property type="entry name" value="SAM-dependent_MTases_sf"/>
</dbReference>
<dbReference type="InterPro" id="IPR002941">
    <property type="entry name" value="DNA_methylase_N4/N6"/>
</dbReference>
<proteinExistence type="predicted"/>
<dbReference type="GO" id="GO:0008170">
    <property type="term" value="F:N-methyltransferase activity"/>
    <property type="evidence" value="ECO:0007669"/>
    <property type="project" value="InterPro"/>
</dbReference>
<dbReference type="Gene3D" id="3.40.50.150">
    <property type="entry name" value="Vaccinia Virus protein VP39"/>
    <property type="match status" value="1"/>
</dbReference>
<evidence type="ECO:0000259" key="3">
    <source>
        <dbReference type="Pfam" id="PF01555"/>
    </source>
</evidence>
<dbReference type="EMBL" id="LAZR01026145">
    <property type="protein sequence ID" value="KKL69652.1"/>
    <property type="molecule type" value="Genomic_DNA"/>
</dbReference>
<evidence type="ECO:0000256" key="1">
    <source>
        <dbReference type="ARBA" id="ARBA00022603"/>
    </source>
</evidence>
<dbReference type="AlphaFoldDB" id="A0A0F9H2U4"/>
<evidence type="ECO:0000313" key="4">
    <source>
        <dbReference type="EMBL" id="KKL69652.1"/>
    </source>
</evidence>
<feature type="domain" description="DNA methylase N-4/N-6" evidence="3">
    <location>
        <begin position="7"/>
        <end position="74"/>
    </location>
</feature>
<keyword evidence="1" id="KW-0489">Methyltransferase</keyword>
<gene>
    <name evidence="4" type="ORF">LCGC14_2112790</name>
</gene>
<dbReference type="GO" id="GO:0003677">
    <property type="term" value="F:DNA binding"/>
    <property type="evidence" value="ECO:0007669"/>
    <property type="project" value="InterPro"/>
</dbReference>
<feature type="non-terminal residue" evidence="4">
    <location>
        <position position="1"/>
    </location>
</feature>
<accession>A0A0F9H2U4</accession>
<evidence type="ECO:0000256" key="2">
    <source>
        <dbReference type="ARBA" id="ARBA00022679"/>
    </source>
</evidence>
<dbReference type="Pfam" id="PF01555">
    <property type="entry name" value="N6_N4_Mtase"/>
    <property type="match status" value="1"/>
</dbReference>
<dbReference type="PRINTS" id="PR00508">
    <property type="entry name" value="S21N4MTFRASE"/>
</dbReference>
<dbReference type="InterPro" id="IPR001091">
    <property type="entry name" value="RM_Methyltransferase"/>
</dbReference>
<dbReference type="SUPFAM" id="SSF53335">
    <property type="entry name" value="S-adenosyl-L-methionine-dependent methyltransferases"/>
    <property type="match status" value="1"/>
</dbReference>